<proteinExistence type="predicted"/>
<protein>
    <recommendedName>
        <fullName evidence="1">Endonuclease/exonuclease/phosphatase domain-containing protein</fullName>
    </recommendedName>
</protein>
<reference evidence="2" key="1">
    <citation type="journal article" date="2023" name="Insect Mol. Biol.">
        <title>Genome sequencing provides insights into the evolution of gene families encoding plant cell wall-degrading enzymes in longhorned beetles.</title>
        <authorList>
            <person name="Shin N.R."/>
            <person name="Okamura Y."/>
            <person name="Kirsch R."/>
            <person name="Pauchet Y."/>
        </authorList>
    </citation>
    <scope>NUCLEOTIDE SEQUENCE</scope>
    <source>
        <strain evidence="2">RBIC_L_NR</strain>
    </source>
</reference>
<dbReference type="PANTHER" id="PTHR36688:SF2">
    <property type="entry name" value="ENDONUCLEASE_EXONUCLEASE_PHOSPHATASE DOMAIN-CONTAINING PROTEIN"/>
    <property type="match status" value="1"/>
</dbReference>
<evidence type="ECO:0000313" key="3">
    <source>
        <dbReference type="Proteomes" id="UP001162156"/>
    </source>
</evidence>
<organism evidence="2 3">
    <name type="scientific">Rhamnusium bicolor</name>
    <dbReference type="NCBI Taxonomy" id="1586634"/>
    <lineage>
        <taxon>Eukaryota</taxon>
        <taxon>Metazoa</taxon>
        <taxon>Ecdysozoa</taxon>
        <taxon>Arthropoda</taxon>
        <taxon>Hexapoda</taxon>
        <taxon>Insecta</taxon>
        <taxon>Pterygota</taxon>
        <taxon>Neoptera</taxon>
        <taxon>Endopterygota</taxon>
        <taxon>Coleoptera</taxon>
        <taxon>Polyphaga</taxon>
        <taxon>Cucujiformia</taxon>
        <taxon>Chrysomeloidea</taxon>
        <taxon>Cerambycidae</taxon>
        <taxon>Lepturinae</taxon>
        <taxon>Rhagiini</taxon>
        <taxon>Rhamnusium</taxon>
    </lineage>
</organism>
<dbReference type="EMBL" id="JANEYF010004493">
    <property type="protein sequence ID" value="KAJ8931004.1"/>
    <property type="molecule type" value="Genomic_DNA"/>
</dbReference>
<dbReference type="PANTHER" id="PTHR36688">
    <property type="entry name" value="ENDO/EXONUCLEASE/PHOSPHATASE DOMAIN-CONTAINING PROTEIN"/>
    <property type="match status" value="1"/>
</dbReference>
<dbReference type="GO" id="GO:0003824">
    <property type="term" value="F:catalytic activity"/>
    <property type="evidence" value="ECO:0007669"/>
    <property type="project" value="InterPro"/>
</dbReference>
<dbReference type="InterPro" id="IPR031828">
    <property type="entry name" value="Myofilin"/>
</dbReference>
<comment type="caution">
    <text evidence="2">The sequence shown here is derived from an EMBL/GenBank/DDBJ whole genome shotgun (WGS) entry which is preliminary data.</text>
</comment>
<evidence type="ECO:0000313" key="2">
    <source>
        <dbReference type="EMBL" id="KAJ8931004.1"/>
    </source>
</evidence>
<name>A0AAV8WWL5_9CUCU</name>
<dbReference type="InterPro" id="IPR052560">
    <property type="entry name" value="RdDP_mobile_element"/>
</dbReference>
<dbReference type="Proteomes" id="UP001162156">
    <property type="component" value="Unassembled WGS sequence"/>
</dbReference>
<dbReference type="Gene3D" id="3.60.10.10">
    <property type="entry name" value="Endonuclease/exonuclease/phosphatase"/>
    <property type="match status" value="1"/>
</dbReference>
<dbReference type="Pfam" id="PF15929">
    <property type="entry name" value="Myofilin"/>
    <property type="match status" value="1"/>
</dbReference>
<keyword evidence="3" id="KW-1185">Reference proteome</keyword>
<dbReference type="AlphaFoldDB" id="A0AAV8WWL5"/>
<dbReference type="InterPro" id="IPR005135">
    <property type="entry name" value="Endo/exonuclease/phosphatase"/>
</dbReference>
<dbReference type="SUPFAM" id="SSF56219">
    <property type="entry name" value="DNase I-like"/>
    <property type="match status" value="1"/>
</dbReference>
<sequence length="373" mass="43412">MSFKEHLEMISLNESPSKKAKFWQSFVRSLKELIRDRLVIGIRDTKVSENLQMHSELTLEETVDKTAQAERIKVENKELRGEIENTSRVSIEKDNLINKNKKRFKIKQLIRIAIKKENLLGRPALLNLGLVKWKAEKVKMEKDIAKRYESRIISNSSDKKIVMGDFNAHHQIWGCEINDSYGNQLLDAIDSQNLILINDGSPTRISRPHERKSAIDLTLCSPKLFSDLSWKIFQDNAGSDHLPILVEYNNTCEIKKIPPKSKWNTKLANWDYFSEVVNSNLQLNSVNTYEEFQKVLENSADSSIPKSKISLSQQSKPLHWITPACLEYMDQRKTALQNYKHNCSQENYLTFKKAEAKTKRLIKRTKKMAWRKY</sequence>
<feature type="domain" description="Endonuclease/exonuclease/phosphatase" evidence="1">
    <location>
        <begin position="154"/>
        <end position="244"/>
    </location>
</feature>
<gene>
    <name evidence="2" type="ORF">NQ314_016139</name>
</gene>
<accession>A0AAV8WWL5</accession>
<dbReference type="InterPro" id="IPR036691">
    <property type="entry name" value="Endo/exonu/phosph_ase_sf"/>
</dbReference>
<evidence type="ECO:0000259" key="1">
    <source>
        <dbReference type="Pfam" id="PF14529"/>
    </source>
</evidence>
<dbReference type="Pfam" id="PF14529">
    <property type="entry name" value="Exo_endo_phos_2"/>
    <property type="match status" value="1"/>
</dbReference>